<reference evidence="2" key="2">
    <citation type="submission" date="2023-06" db="EMBL/GenBank/DDBJ databases">
        <authorList>
            <consortium name="Lawrence Berkeley National Laboratory"/>
            <person name="Haridas S."/>
            <person name="Hensen N."/>
            <person name="Bonometti L."/>
            <person name="Westerberg I."/>
            <person name="Brannstrom I.O."/>
            <person name="Guillou S."/>
            <person name="Cros-Aarteil S."/>
            <person name="Calhoun S."/>
            <person name="Kuo A."/>
            <person name="Mondo S."/>
            <person name="Pangilinan J."/>
            <person name="Riley R."/>
            <person name="Labutti K."/>
            <person name="Andreopoulos B."/>
            <person name="Lipzen A."/>
            <person name="Chen C."/>
            <person name="Yanf M."/>
            <person name="Daum C."/>
            <person name="Ng V."/>
            <person name="Clum A."/>
            <person name="Steindorff A."/>
            <person name="Ohm R."/>
            <person name="Martin F."/>
            <person name="Silar P."/>
            <person name="Natvig D."/>
            <person name="Lalanne C."/>
            <person name="Gautier V."/>
            <person name="Ament-Velasquez S.L."/>
            <person name="Kruys A."/>
            <person name="Hutchinson M.I."/>
            <person name="Powell A.J."/>
            <person name="Barry K."/>
            <person name="Miller A.N."/>
            <person name="Grigoriev I.V."/>
            <person name="Debuchy R."/>
            <person name="Gladieux P."/>
            <person name="Thoren M.H."/>
            <person name="Johannesson H."/>
        </authorList>
    </citation>
    <scope>NUCLEOTIDE SEQUENCE</scope>
    <source>
        <strain evidence="2">CBS 955.72</strain>
    </source>
</reference>
<protein>
    <submittedName>
        <fullName evidence="2">Uncharacterized protein</fullName>
    </submittedName>
</protein>
<keyword evidence="3" id="KW-1185">Reference proteome</keyword>
<evidence type="ECO:0000256" key="1">
    <source>
        <dbReference type="SAM" id="MobiDB-lite"/>
    </source>
</evidence>
<evidence type="ECO:0000313" key="3">
    <source>
        <dbReference type="Proteomes" id="UP001275084"/>
    </source>
</evidence>
<reference evidence="2" key="1">
    <citation type="journal article" date="2023" name="Mol. Phylogenet. Evol.">
        <title>Genome-scale phylogeny and comparative genomics of the fungal order Sordariales.</title>
        <authorList>
            <person name="Hensen N."/>
            <person name="Bonometti L."/>
            <person name="Westerberg I."/>
            <person name="Brannstrom I.O."/>
            <person name="Guillou S."/>
            <person name="Cros-Aarteil S."/>
            <person name="Calhoun S."/>
            <person name="Haridas S."/>
            <person name="Kuo A."/>
            <person name="Mondo S."/>
            <person name="Pangilinan J."/>
            <person name="Riley R."/>
            <person name="LaButti K."/>
            <person name="Andreopoulos B."/>
            <person name="Lipzen A."/>
            <person name="Chen C."/>
            <person name="Yan M."/>
            <person name="Daum C."/>
            <person name="Ng V."/>
            <person name="Clum A."/>
            <person name="Steindorff A."/>
            <person name="Ohm R.A."/>
            <person name="Martin F."/>
            <person name="Silar P."/>
            <person name="Natvig D.O."/>
            <person name="Lalanne C."/>
            <person name="Gautier V."/>
            <person name="Ament-Velasquez S.L."/>
            <person name="Kruys A."/>
            <person name="Hutchinson M.I."/>
            <person name="Powell A.J."/>
            <person name="Barry K."/>
            <person name="Miller A.N."/>
            <person name="Grigoriev I.V."/>
            <person name="Debuchy R."/>
            <person name="Gladieux P."/>
            <person name="Hiltunen Thoren M."/>
            <person name="Johannesson H."/>
        </authorList>
    </citation>
    <scope>NUCLEOTIDE SEQUENCE</scope>
    <source>
        <strain evidence="2">CBS 955.72</strain>
    </source>
</reference>
<proteinExistence type="predicted"/>
<organism evidence="2 3">
    <name type="scientific">Lasiosphaeria hispida</name>
    <dbReference type="NCBI Taxonomy" id="260671"/>
    <lineage>
        <taxon>Eukaryota</taxon>
        <taxon>Fungi</taxon>
        <taxon>Dikarya</taxon>
        <taxon>Ascomycota</taxon>
        <taxon>Pezizomycotina</taxon>
        <taxon>Sordariomycetes</taxon>
        <taxon>Sordariomycetidae</taxon>
        <taxon>Sordariales</taxon>
        <taxon>Lasiosphaeriaceae</taxon>
        <taxon>Lasiosphaeria</taxon>
    </lineage>
</organism>
<accession>A0AAJ0H9N8</accession>
<comment type="caution">
    <text evidence="2">The sequence shown here is derived from an EMBL/GenBank/DDBJ whole genome shotgun (WGS) entry which is preliminary data.</text>
</comment>
<evidence type="ECO:0000313" key="2">
    <source>
        <dbReference type="EMBL" id="KAK3344360.1"/>
    </source>
</evidence>
<sequence length="265" mass="29954">MGCRVRSQFGVISCVLGDGNRLWGEIQCGLVFWVASAIRLRTRWACLWSWALRKTTTACLKVCWLLLHTQISRKAECASCPGVRLSGTPGRHKTIAPNTDTDTKIDAGTSTTQTHTEGMTLNQTGKMQYTRYTEGRGEVKWRLTNATATLWDMLSPSPRRRPMWWCMSTVMRLHCYRLSSLEASPDRSTVLQDNQMQSELKVVVWAASDKCRRLWSGKRVDRVVVLWDWRSLDVKFTGPLPLLSHLASAPHLSLGGLLQGLPTEY</sequence>
<dbReference type="Proteomes" id="UP001275084">
    <property type="component" value="Unassembled WGS sequence"/>
</dbReference>
<name>A0AAJ0H9N8_9PEZI</name>
<gene>
    <name evidence="2" type="ORF">B0T25DRAFT_324745</name>
</gene>
<dbReference type="EMBL" id="JAUIQD010000007">
    <property type="protein sequence ID" value="KAK3344360.1"/>
    <property type="molecule type" value="Genomic_DNA"/>
</dbReference>
<feature type="region of interest" description="Disordered" evidence="1">
    <location>
        <begin position="91"/>
        <end position="115"/>
    </location>
</feature>
<dbReference type="AlphaFoldDB" id="A0AAJ0H9N8"/>